<comment type="caution">
    <text evidence="1">The sequence shown here is derived from an EMBL/GenBank/DDBJ whole genome shotgun (WGS) entry which is preliminary data.</text>
</comment>
<gene>
    <name evidence="1" type="ORF">A3A97_04910</name>
</gene>
<dbReference type="AlphaFoldDB" id="A0A1G2PV61"/>
<protein>
    <submittedName>
        <fullName evidence="1">Uncharacterized protein</fullName>
    </submittedName>
</protein>
<sequence>MDKLEYKKGDEVFVLCEVYDAGPNDEFCISLENSRWYINRKAVQIPELPHGDRWVPGEVKGYVIKDLNDDVLINLPYERIIGNNPLKVSKRLIRPCA</sequence>
<name>A0A1G2PV61_9BACT</name>
<evidence type="ECO:0000313" key="1">
    <source>
        <dbReference type="EMBL" id="OHA52216.1"/>
    </source>
</evidence>
<proteinExistence type="predicted"/>
<dbReference type="Proteomes" id="UP000176951">
    <property type="component" value="Unassembled WGS sequence"/>
</dbReference>
<evidence type="ECO:0000313" key="2">
    <source>
        <dbReference type="Proteomes" id="UP000176951"/>
    </source>
</evidence>
<accession>A0A1G2PV61</accession>
<reference evidence="1 2" key="1">
    <citation type="journal article" date="2016" name="Nat. Commun.">
        <title>Thousands of microbial genomes shed light on interconnected biogeochemical processes in an aquifer system.</title>
        <authorList>
            <person name="Anantharaman K."/>
            <person name="Brown C.T."/>
            <person name="Hug L.A."/>
            <person name="Sharon I."/>
            <person name="Castelle C.J."/>
            <person name="Probst A.J."/>
            <person name="Thomas B.C."/>
            <person name="Singh A."/>
            <person name="Wilkins M.J."/>
            <person name="Karaoz U."/>
            <person name="Brodie E.L."/>
            <person name="Williams K.H."/>
            <person name="Hubbard S.S."/>
            <person name="Banfield J.F."/>
        </authorList>
    </citation>
    <scope>NUCLEOTIDE SEQUENCE [LARGE SCALE GENOMIC DNA]</scope>
</reference>
<dbReference type="EMBL" id="MHSW01000012">
    <property type="protein sequence ID" value="OHA52216.1"/>
    <property type="molecule type" value="Genomic_DNA"/>
</dbReference>
<organism evidence="1 2">
    <name type="scientific">Candidatus Terrybacteria bacterium RIFCSPLOWO2_01_FULL_40_23</name>
    <dbReference type="NCBI Taxonomy" id="1802366"/>
    <lineage>
        <taxon>Bacteria</taxon>
        <taxon>Candidatus Terryibacteriota</taxon>
    </lineage>
</organism>